<dbReference type="EMBL" id="JXTG01000013">
    <property type="protein sequence ID" value="KIP20632.1"/>
    <property type="molecule type" value="Genomic_DNA"/>
</dbReference>
<dbReference type="PANTHER" id="PTHR45947">
    <property type="entry name" value="SULFOQUINOVOSYL TRANSFERASE SQD2"/>
    <property type="match status" value="1"/>
</dbReference>
<comment type="caution">
    <text evidence="2">The sequence shown here is derived from an EMBL/GenBank/DDBJ whole genome shotgun (WGS) entry which is preliminary data.</text>
</comment>
<dbReference type="Gene3D" id="3.40.50.2000">
    <property type="entry name" value="Glycogen Phosphorylase B"/>
    <property type="match status" value="1"/>
</dbReference>
<proteinExistence type="predicted"/>
<sequence length="355" mass="40829">MNILVIWRLLTVGGVNAGWRNRAIYFKKHGIAMDFLYTKDLGGMHMMEDVANVYVMKKKNDIYDLLQKRYDAIIVVDTSQAYDWLSDVGYRGPIIVEARTPELLKLKRNLQGIEKVTLRQFIVPSFYQKRLLSVLSDERAPITVIYNGLDASFFRPMECDDVPDKKIVAYVGRLDGRKNWRAFLRIASLLQKERDDVECWIIGGQHSVDKEAFETEWKEKQLTPFVKWFPVVPYQQMPNMYAKIRQSGGCLLATTKVESFGNTFIEAMACGVPVVAPRVSAMPEIIVHGKTGYLFREHHTRGAVRAIAEVLDDKQQYAHMSEAGRAHVLNRFTIERCAQTYVDLLHNIVRDIHEV</sequence>
<evidence type="ECO:0000313" key="2">
    <source>
        <dbReference type="EMBL" id="KIP20632.1"/>
    </source>
</evidence>
<keyword evidence="3" id="KW-1185">Reference proteome</keyword>
<dbReference type="EC" id="2.4.1.250" evidence="2"/>
<dbReference type="GO" id="GO:0102710">
    <property type="term" value="F:D-inositol-3-phosphate glycosyltransferase activity"/>
    <property type="evidence" value="ECO:0007669"/>
    <property type="project" value="UniProtKB-EC"/>
</dbReference>
<gene>
    <name evidence="2" type="ORF">JV16_02213</name>
</gene>
<organism evidence="2 3">
    <name type="scientific">Anoxybacillus ayderensis</name>
    <dbReference type="NCBI Taxonomy" id="265546"/>
    <lineage>
        <taxon>Bacteria</taxon>
        <taxon>Bacillati</taxon>
        <taxon>Bacillota</taxon>
        <taxon>Bacilli</taxon>
        <taxon>Bacillales</taxon>
        <taxon>Anoxybacillaceae</taxon>
        <taxon>Anoxybacillus</taxon>
    </lineage>
</organism>
<dbReference type="CDD" id="cd03801">
    <property type="entry name" value="GT4_PimA-like"/>
    <property type="match status" value="1"/>
</dbReference>
<evidence type="ECO:0000313" key="3">
    <source>
        <dbReference type="Proteomes" id="UP000032047"/>
    </source>
</evidence>
<dbReference type="AlphaFoldDB" id="A0A0D0HN28"/>
<dbReference type="InterPro" id="IPR001296">
    <property type="entry name" value="Glyco_trans_1"/>
</dbReference>
<dbReference type="PANTHER" id="PTHR45947:SF3">
    <property type="entry name" value="SULFOQUINOVOSYL TRANSFERASE SQD2"/>
    <property type="match status" value="1"/>
</dbReference>
<dbReference type="PATRIC" id="fig|265546.4.peg.2226"/>
<name>A0A0D0HN28_9BACL</name>
<reference evidence="2 3" key="1">
    <citation type="submission" date="2015-01" db="EMBL/GenBank/DDBJ databases">
        <title>Genome sequence of Anoxybacillus ayderensis strain AB04.</title>
        <authorList>
            <person name="Belduz A.O."/>
            <person name="Canakci S."/>
            <person name="Chan K.-G."/>
            <person name="Kahar U.M."/>
            <person name="Yaakob A.S."/>
            <person name="Chan C.S."/>
            <person name="Goh K.M."/>
        </authorList>
    </citation>
    <scope>NUCLEOTIDE SEQUENCE [LARGE SCALE GENOMIC DNA]</scope>
    <source>
        <strain evidence="2 3">AB04</strain>
    </source>
</reference>
<keyword evidence="2" id="KW-0328">Glycosyltransferase</keyword>
<evidence type="ECO:0000259" key="1">
    <source>
        <dbReference type="Pfam" id="PF00534"/>
    </source>
</evidence>
<dbReference type="Pfam" id="PF00534">
    <property type="entry name" value="Glycos_transf_1"/>
    <property type="match status" value="1"/>
</dbReference>
<dbReference type="InterPro" id="IPR050194">
    <property type="entry name" value="Glycosyltransferase_grp1"/>
</dbReference>
<accession>A0A0D0HN28</accession>
<dbReference type="Proteomes" id="UP000032047">
    <property type="component" value="Unassembled WGS sequence"/>
</dbReference>
<feature type="domain" description="Glycosyl transferase family 1" evidence="1">
    <location>
        <begin position="164"/>
        <end position="326"/>
    </location>
</feature>
<protein>
    <submittedName>
        <fullName evidence="2">D-inositol-3-phosphate glycosyltransferase</fullName>
        <ecNumber evidence="2">2.4.1.250</ecNumber>
    </submittedName>
</protein>
<dbReference type="RefSeq" id="WP_042535840.1">
    <property type="nucleotide sequence ID" value="NZ_JXTG01000013.1"/>
</dbReference>
<keyword evidence="2" id="KW-0808">Transferase</keyword>
<dbReference type="SUPFAM" id="SSF53756">
    <property type="entry name" value="UDP-Glycosyltransferase/glycogen phosphorylase"/>
    <property type="match status" value="1"/>
</dbReference>